<organism evidence="1 2">
    <name type="scientific">Sulfitobacter alexandrii</name>
    <dbReference type="NCBI Taxonomy" id="1917485"/>
    <lineage>
        <taxon>Bacteria</taxon>
        <taxon>Pseudomonadati</taxon>
        <taxon>Pseudomonadota</taxon>
        <taxon>Alphaproteobacteria</taxon>
        <taxon>Rhodobacterales</taxon>
        <taxon>Roseobacteraceae</taxon>
        <taxon>Sulfitobacter</taxon>
    </lineage>
</organism>
<dbReference type="STRING" id="1917485.BOO69_14100"/>
<evidence type="ECO:0000313" key="1">
    <source>
        <dbReference type="EMBL" id="APE44414.1"/>
    </source>
</evidence>
<gene>
    <name evidence="1" type="ORF">BOO69_14100</name>
</gene>
<accession>A0A1J0WJT7</accession>
<name>A0A1J0WJT7_9RHOB</name>
<reference evidence="1 2" key="1">
    <citation type="submission" date="2016-11" db="EMBL/GenBank/DDBJ databases">
        <title>Complete genome sequence of Sulfitobacter sp. AM1-D1, a toxic bacteria associated with marine dinoflagellate Alexandrium minutum in East China Sea.</title>
        <authorList>
            <person name="Yang Q."/>
            <person name="Zhang X."/>
            <person name="Tian X."/>
        </authorList>
    </citation>
    <scope>NUCLEOTIDE SEQUENCE [LARGE SCALE GENOMIC DNA]</scope>
    <source>
        <strain evidence="1 2">AM1-D1</strain>
    </source>
</reference>
<evidence type="ECO:0000313" key="2">
    <source>
        <dbReference type="Proteomes" id="UP000181897"/>
    </source>
</evidence>
<sequence length="241" mass="27600">MDERGEFGLPPQFGYDVIQRLAFECARTSDDNAMSIYNAVLSLGPAADHIIDHFLGSWFIQLHKLLDTDAFCDRWKSMIQFGVERRWSEGGSWYDEQKLLRKLLGFEYSSSLQNVPDLDAKLENMSKLYEYWATNNLRKDEENVSWFACFLKSGSGRALRINGLKWLAASLTNGEKKQYWRDSRDTGSSLVDLIDKAFRDQKTTFQTDPLARHAIVKLSALLVSKQIPGAMSLQQKISTLR</sequence>
<dbReference type="KEGG" id="suam:BOO69_14100"/>
<dbReference type="EMBL" id="CP018076">
    <property type="protein sequence ID" value="APE44414.1"/>
    <property type="molecule type" value="Genomic_DNA"/>
</dbReference>
<dbReference type="AlphaFoldDB" id="A0A1J0WJT7"/>
<keyword evidence="2" id="KW-1185">Reference proteome</keyword>
<proteinExistence type="predicted"/>
<protein>
    <submittedName>
        <fullName evidence="1">Uncharacterized protein</fullName>
    </submittedName>
</protein>
<dbReference type="Proteomes" id="UP000181897">
    <property type="component" value="Chromosome"/>
</dbReference>